<organism evidence="2 3">
    <name type="scientific">Candidatus Kaiserbacteria bacterium GW2011_GWC2_49_12</name>
    <dbReference type="NCBI Taxonomy" id="1618675"/>
    <lineage>
        <taxon>Bacteria</taxon>
        <taxon>Candidatus Kaiseribacteriota</taxon>
    </lineage>
</organism>
<dbReference type="AlphaFoldDB" id="A0A0G1VK60"/>
<keyword evidence="1" id="KW-0812">Transmembrane</keyword>
<evidence type="ECO:0000313" key="2">
    <source>
        <dbReference type="EMBL" id="KKW06893.1"/>
    </source>
</evidence>
<protein>
    <submittedName>
        <fullName evidence="2">Uncharacterized protein</fullName>
    </submittedName>
</protein>
<comment type="caution">
    <text evidence="2">The sequence shown here is derived from an EMBL/GenBank/DDBJ whole genome shotgun (WGS) entry which is preliminary data.</text>
</comment>
<accession>A0A0G1VK60</accession>
<dbReference type="Proteomes" id="UP000034589">
    <property type="component" value="Unassembled WGS sequence"/>
</dbReference>
<gene>
    <name evidence="2" type="ORF">UY39_C0023G0001</name>
</gene>
<dbReference type="EMBL" id="LCPV01000023">
    <property type="protein sequence ID" value="KKW06893.1"/>
    <property type="molecule type" value="Genomic_DNA"/>
</dbReference>
<name>A0A0G1VK60_9BACT</name>
<sequence>MDRKHWKCWLWKFLWVGSLLALGLVWFGVLKQ</sequence>
<feature type="non-terminal residue" evidence="2">
    <location>
        <position position="32"/>
    </location>
</feature>
<evidence type="ECO:0000256" key="1">
    <source>
        <dbReference type="SAM" id="Phobius"/>
    </source>
</evidence>
<evidence type="ECO:0000313" key="3">
    <source>
        <dbReference type="Proteomes" id="UP000034589"/>
    </source>
</evidence>
<feature type="transmembrane region" description="Helical" evidence="1">
    <location>
        <begin position="9"/>
        <end position="29"/>
    </location>
</feature>
<proteinExistence type="predicted"/>
<keyword evidence="1" id="KW-0472">Membrane</keyword>
<reference evidence="2 3" key="1">
    <citation type="journal article" date="2015" name="Nature">
        <title>rRNA introns, odd ribosomes, and small enigmatic genomes across a large radiation of phyla.</title>
        <authorList>
            <person name="Brown C.T."/>
            <person name="Hug L.A."/>
            <person name="Thomas B.C."/>
            <person name="Sharon I."/>
            <person name="Castelle C.J."/>
            <person name="Singh A."/>
            <person name="Wilkins M.J."/>
            <person name="Williams K.H."/>
            <person name="Banfield J.F."/>
        </authorList>
    </citation>
    <scope>NUCLEOTIDE SEQUENCE [LARGE SCALE GENOMIC DNA]</scope>
</reference>
<keyword evidence="1" id="KW-1133">Transmembrane helix</keyword>